<gene>
    <name evidence="22" type="primary">omp504</name>
    <name evidence="21" type="synonym">omp7</name>
</gene>
<evidence type="ECO:0000256" key="14">
    <source>
        <dbReference type="ARBA" id="ARBA00022963"/>
    </source>
</evidence>
<evidence type="ECO:0000256" key="10">
    <source>
        <dbReference type="ARBA" id="ARBA00022723"/>
    </source>
</evidence>
<keyword evidence="13 20" id="KW-0106">Calcium</keyword>
<keyword evidence="10 20" id="KW-0479">Metal-binding</keyword>
<dbReference type="PANTHER" id="PTHR40457:SF1">
    <property type="entry name" value="PHOSPHOLIPASE A1"/>
    <property type="match status" value="1"/>
</dbReference>
<evidence type="ECO:0000313" key="22">
    <source>
        <dbReference type="EMBL" id="SFZ73000.1"/>
    </source>
</evidence>
<comment type="cofactor">
    <cofactor evidence="20">
        <name>Ca(2+)</name>
        <dbReference type="ChEBI" id="CHEBI:29108"/>
    </cofactor>
    <text evidence="20">Binds 1 Ca(2+) ion per monomer.</text>
</comment>
<sequence>MRKLLLILCACCTSESLELSSSQLKNTGYIGTMPSESFYKPSFYSLKDSWEIAPAKPKKTHPFVEFARKYLELMEYRGTYFMPYYHSFTPIYQWYHPDINRYQSTEFKFQISFRVPVFRHFLFTTGTLYLAYTQTNWFQIYNNPQSAPMRMVNYMPELIYVYPLNLSIWHGKLGTLSEFWFGGQHISNGIGGRQCYQKYEDGNALGAFPGGPVRVVKYSNGQQEIEGGCRSVSAGQRPVFHLVWQKGGLKVNVAYWPYIPYNQSNPDLIDYMGYGNALVEYRRGRHHFEMRLYDIFTPYWKFKRWHGAVRLGYTFRINTFVGFYAQYFNGYGDGLYEYNVFSNRFGVGIRLSP</sequence>
<dbReference type="Gene3D" id="2.40.230.10">
    <property type="entry name" value="Phospholipase A1"/>
    <property type="match status" value="1"/>
</dbReference>
<dbReference type="SUPFAM" id="SSF56931">
    <property type="entry name" value="Outer membrane phospholipase A (OMPLA)"/>
    <property type="match status" value="1"/>
</dbReference>
<dbReference type="GO" id="GO:0046872">
    <property type="term" value="F:metal ion binding"/>
    <property type="evidence" value="ECO:0007669"/>
    <property type="project" value="UniProtKB-KW"/>
</dbReference>
<feature type="active site" description="Proton acceptor" evidence="19">
    <location>
        <position position="185"/>
    </location>
</feature>
<evidence type="ECO:0000256" key="7">
    <source>
        <dbReference type="ARBA" id="ARBA00013278"/>
    </source>
</evidence>
<dbReference type="EMBL" id="LT633765">
    <property type="protein sequence ID" value="SFZ72838.1"/>
    <property type="molecule type" value="Genomic_DNA"/>
</dbReference>
<evidence type="ECO:0000256" key="1">
    <source>
        <dbReference type="ARBA" id="ARBA00000111"/>
    </source>
</evidence>
<dbReference type="AlphaFoldDB" id="A0A1M4NIC6"/>
<proteinExistence type="inferred from homology"/>
<evidence type="ECO:0000256" key="3">
    <source>
        <dbReference type="ARBA" id="ARBA00004571"/>
    </source>
</evidence>
<evidence type="ECO:0000256" key="11">
    <source>
        <dbReference type="ARBA" id="ARBA00022729"/>
    </source>
</evidence>
<evidence type="ECO:0000256" key="5">
    <source>
        <dbReference type="ARBA" id="ARBA00011702"/>
    </source>
</evidence>
<keyword evidence="12" id="KW-0378">Hydrolase</keyword>
<evidence type="ECO:0000256" key="16">
    <source>
        <dbReference type="ARBA" id="ARBA00023136"/>
    </source>
</evidence>
<keyword evidence="9" id="KW-0812">Transmembrane</keyword>
<evidence type="ECO:0000256" key="13">
    <source>
        <dbReference type="ARBA" id="ARBA00022837"/>
    </source>
</evidence>
<evidence type="ECO:0000256" key="19">
    <source>
        <dbReference type="PIRSR" id="PIRSR603187-1"/>
    </source>
</evidence>
<keyword evidence="16" id="KW-0472">Membrane</keyword>
<evidence type="ECO:0000256" key="12">
    <source>
        <dbReference type="ARBA" id="ARBA00022801"/>
    </source>
</evidence>
<evidence type="ECO:0000256" key="15">
    <source>
        <dbReference type="ARBA" id="ARBA00023098"/>
    </source>
</evidence>
<reference evidence="22" key="1">
    <citation type="submission" date="2016-11" db="EMBL/GenBank/DDBJ databases">
        <title>Proteomic and phylogenetic analysis of the outer membrane protein repertoire of gastric Helicobacter species.</title>
        <authorList>
            <person name="Joosten M."/>
        </authorList>
    </citation>
    <scope>NUCLEOTIDE SEQUENCE</scope>
    <source>
        <strain evidence="21">KokIII</strain>
        <strain evidence="22">M45</strain>
    </source>
</reference>
<keyword evidence="14" id="KW-0442">Lipid degradation</keyword>
<dbReference type="GO" id="GO:0009279">
    <property type="term" value="C:cell outer membrane"/>
    <property type="evidence" value="ECO:0007669"/>
    <property type="project" value="UniProtKB-SubCell"/>
</dbReference>
<comment type="subcellular location">
    <subcellularLocation>
        <location evidence="3">Cell outer membrane</location>
        <topology evidence="3">Multi-pass membrane protein</topology>
    </subcellularLocation>
</comment>
<evidence type="ECO:0000256" key="2">
    <source>
        <dbReference type="ARBA" id="ARBA00001604"/>
    </source>
</evidence>
<feature type="active site" description="Nucleophile" evidence="19">
    <location>
        <position position="187"/>
    </location>
</feature>
<evidence type="ECO:0000256" key="8">
    <source>
        <dbReference type="ARBA" id="ARBA00022452"/>
    </source>
</evidence>
<dbReference type="EC" id="3.1.1.32" evidence="6"/>
<keyword evidence="15" id="KW-0443">Lipid metabolism</keyword>
<dbReference type="PANTHER" id="PTHR40457">
    <property type="entry name" value="PHOSPHOLIPASE A1"/>
    <property type="match status" value="1"/>
</dbReference>
<protein>
    <recommendedName>
        <fullName evidence="18">Phosphatidylcholine 1-acylhydrolase</fullName>
        <ecNumber evidence="6">3.1.1.32</ecNumber>
        <ecNumber evidence="7">3.1.1.4</ecNumber>
    </recommendedName>
</protein>
<organism evidence="22">
    <name type="scientific">Helicobacter salomonis</name>
    <dbReference type="NCBI Taxonomy" id="56878"/>
    <lineage>
        <taxon>Bacteria</taxon>
        <taxon>Pseudomonadati</taxon>
        <taxon>Campylobacterota</taxon>
        <taxon>Epsilonproteobacteria</taxon>
        <taxon>Campylobacterales</taxon>
        <taxon>Helicobacteraceae</taxon>
        <taxon>Helicobacter</taxon>
    </lineage>
</organism>
<dbReference type="InterPro" id="IPR003187">
    <property type="entry name" value="PLipase_A1"/>
</dbReference>
<name>A0A1M4NIC6_9HELI</name>
<comment type="similarity">
    <text evidence="4">Belongs to the phospholipase A1 family.</text>
</comment>
<dbReference type="EC" id="3.1.1.4" evidence="7"/>
<dbReference type="GO" id="GO:0016042">
    <property type="term" value="P:lipid catabolic process"/>
    <property type="evidence" value="ECO:0007669"/>
    <property type="project" value="UniProtKB-KW"/>
</dbReference>
<accession>A0A1M4NIC6</accession>
<keyword evidence="17" id="KW-0998">Cell outer membrane</keyword>
<dbReference type="GO" id="GO:0004623">
    <property type="term" value="F:phospholipase A2 activity"/>
    <property type="evidence" value="ECO:0007669"/>
    <property type="project" value="UniProtKB-EC"/>
</dbReference>
<comment type="catalytic activity">
    <reaction evidence="1">
        <text>a 1,2-diacyl-sn-glycero-3-phosphocholine + H2O = a 2-acyl-sn-glycero-3-phosphocholine + a fatty acid + H(+)</text>
        <dbReference type="Rhea" id="RHEA:18689"/>
        <dbReference type="ChEBI" id="CHEBI:15377"/>
        <dbReference type="ChEBI" id="CHEBI:15378"/>
        <dbReference type="ChEBI" id="CHEBI:28868"/>
        <dbReference type="ChEBI" id="CHEBI:57643"/>
        <dbReference type="ChEBI" id="CHEBI:57875"/>
        <dbReference type="EC" id="3.1.1.32"/>
    </reaction>
</comment>
<dbReference type="InterPro" id="IPR036541">
    <property type="entry name" value="PLipase_A1_sf"/>
</dbReference>
<keyword evidence="8" id="KW-1134">Transmembrane beta strand</keyword>
<dbReference type="PRINTS" id="PR01486">
    <property type="entry name" value="PHPHLIPASEA1"/>
</dbReference>
<feature type="binding site" description="in dimeric form" evidence="20">
    <location>
        <position position="146"/>
    </location>
    <ligand>
        <name>Ca(2+)</name>
        <dbReference type="ChEBI" id="CHEBI:29108"/>
        <label>1</label>
    </ligand>
</feature>
<feature type="binding site" description="in dimeric form" evidence="20">
    <location>
        <position position="193"/>
    </location>
    <ligand>
        <name>Ca(2+)</name>
        <dbReference type="ChEBI" id="CHEBI:29108"/>
        <label>1</label>
    </ligand>
</feature>
<keyword evidence="11" id="KW-0732">Signal</keyword>
<evidence type="ECO:0000256" key="17">
    <source>
        <dbReference type="ARBA" id="ARBA00023237"/>
    </source>
</evidence>
<evidence type="ECO:0000256" key="4">
    <source>
        <dbReference type="ARBA" id="ARBA00010525"/>
    </source>
</evidence>
<dbReference type="GO" id="GO:0008970">
    <property type="term" value="F:phospholipase A1 activity"/>
    <property type="evidence" value="ECO:0007669"/>
    <property type="project" value="UniProtKB-EC"/>
</dbReference>
<evidence type="ECO:0000256" key="18">
    <source>
        <dbReference type="ARBA" id="ARBA00032375"/>
    </source>
</evidence>
<evidence type="ECO:0000256" key="20">
    <source>
        <dbReference type="PIRSR" id="PIRSR603187-2"/>
    </source>
</evidence>
<evidence type="ECO:0000256" key="6">
    <source>
        <dbReference type="ARBA" id="ARBA00013179"/>
    </source>
</evidence>
<evidence type="ECO:0000256" key="9">
    <source>
        <dbReference type="ARBA" id="ARBA00022692"/>
    </source>
</evidence>
<dbReference type="EMBL" id="LT633826">
    <property type="protein sequence ID" value="SFZ73000.1"/>
    <property type="molecule type" value="Genomic_DNA"/>
</dbReference>
<dbReference type="Pfam" id="PF02253">
    <property type="entry name" value="PLA1"/>
    <property type="match status" value="2"/>
</dbReference>
<comment type="catalytic activity">
    <reaction evidence="2">
        <text>a 1,2-diacyl-sn-glycero-3-phosphocholine + H2O = a 1-acyl-sn-glycero-3-phosphocholine + a fatty acid + H(+)</text>
        <dbReference type="Rhea" id="RHEA:15801"/>
        <dbReference type="ChEBI" id="CHEBI:15377"/>
        <dbReference type="ChEBI" id="CHEBI:15378"/>
        <dbReference type="ChEBI" id="CHEBI:28868"/>
        <dbReference type="ChEBI" id="CHEBI:57643"/>
        <dbReference type="ChEBI" id="CHEBI:58168"/>
        <dbReference type="EC" id="3.1.1.4"/>
    </reaction>
</comment>
<comment type="subunit">
    <text evidence="5">Homodimer; dimerization is reversible, and the dimeric form is the active one.</text>
</comment>
<evidence type="ECO:0000313" key="21">
    <source>
        <dbReference type="EMBL" id="SFZ72838.1"/>
    </source>
</evidence>